<evidence type="ECO:0000313" key="2">
    <source>
        <dbReference type="Proteomes" id="UP001062846"/>
    </source>
</evidence>
<keyword evidence="2" id="KW-1185">Reference proteome</keyword>
<dbReference type="Proteomes" id="UP001062846">
    <property type="component" value="Chromosome 2"/>
</dbReference>
<name>A0ACC0PLT6_RHOML</name>
<sequence>MKYYAKDFEEAMLKDAASFYSKKASIWITSLSYGDYIRKVEESIKQERDRGSNYLRSRSRHELLEVVEHELLSVYSTKLEEKKQAESENCSLE</sequence>
<reference evidence="1" key="1">
    <citation type="submission" date="2022-02" db="EMBL/GenBank/DDBJ databases">
        <title>Plant Genome Project.</title>
        <authorList>
            <person name="Zhang R.-G."/>
        </authorList>
    </citation>
    <scope>NUCLEOTIDE SEQUENCE</scope>
    <source>
        <strain evidence="1">AT1</strain>
    </source>
</reference>
<organism evidence="1 2">
    <name type="scientific">Rhododendron molle</name>
    <name type="common">Chinese azalea</name>
    <name type="synonym">Azalea mollis</name>
    <dbReference type="NCBI Taxonomy" id="49168"/>
    <lineage>
        <taxon>Eukaryota</taxon>
        <taxon>Viridiplantae</taxon>
        <taxon>Streptophyta</taxon>
        <taxon>Embryophyta</taxon>
        <taxon>Tracheophyta</taxon>
        <taxon>Spermatophyta</taxon>
        <taxon>Magnoliopsida</taxon>
        <taxon>eudicotyledons</taxon>
        <taxon>Gunneridae</taxon>
        <taxon>Pentapetalae</taxon>
        <taxon>asterids</taxon>
        <taxon>Ericales</taxon>
        <taxon>Ericaceae</taxon>
        <taxon>Ericoideae</taxon>
        <taxon>Rhodoreae</taxon>
        <taxon>Rhododendron</taxon>
    </lineage>
</organism>
<proteinExistence type="predicted"/>
<accession>A0ACC0PLT6</accession>
<comment type="caution">
    <text evidence="1">The sequence shown here is derived from an EMBL/GenBank/DDBJ whole genome shotgun (WGS) entry which is preliminary data.</text>
</comment>
<evidence type="ECO:0000313" key="1">
    <source>
        <dbReference type="EMBL" id="KAI8566074.1"/>
    </source>
</evidence>
<dbReference type="EMBL" id="CM046389">
    <property type="protein sequence ID" value="KAI8566074.1"/>
    <property type="molecule type" value="Genomic_DNA"/>
</dbReference>
<gene>
    <name evidence="1" type="ORF">RHMOL_Rhmol02G0011400</name>
</gene>
<protein>
    <submittedName>
        <fullName evidence="1">Uncharacterized protein</fullName>
    </submittedName>
</protein>